<gene>
    <name evidence="7" type="ORF">AYI70_g7518</name>
</gene>
<keyword evidence="2 5" id="KW-0813">Transport</keyword>
<dbReference type="Pfam" id="PF00346">
    <property type="entry name" value="Complex1_49kDa"/>
    <property type="match status" value="1"/>
</dbReference>
<evidence type="ECO:0000256" key="5">
    <source>
        <dbReference type="RuleBase" id="RU003685"/>
    </source>
</evidence>
<dbReference type="OrthoDB" id="1009at2759"/>
<evidence type="ECO:0000256" key="1">
    <source>
        <dbReference type="ARBA" id="ARBA00005769"/>
    </source>
</evidence>
<dbReference type="GO" id="GO:0005739">
    <property type="term" value="C:mitochondrion"/>
    <property type="evidence" value="ECO:0007669"/>
    <property type="project" value="GOC"/>
</dbReference>
<dbReference type="SUPFAM" id="SSF56762">
    <property type="entry name" value="HydB/Nqo4-like"/>
    <property type="match status" value="1"/>
</dbReference>
<dbReference type="InterPro" id="IPR029014">
    <property type="entry name" value="NiFe-Hase_large"/>
</dbReference>
<dbReference type="InterPro" id="IPR022885">
    <property type="entry name" value="NDH1_su_D/H"/>
</dbReference>
<evidence type="ECO:0000256" key="3">
    <source>
        <dbReference type="ARBA" id="ARBA00022967"/>
    </source>
</evidence>
<dbReference type="STRING" id="133412.A0A1R1XK89"/>
<dbReference type="HAMAP" id="MF_01358">
    <property type="entry name" value="NDH1_NuoD"/>
    <property type="match status" value="1"/>
</dbReference>
<comment type="similarity">
    <text evidence="1 5">Belongs to the complex I 49 kDa subunit family.</text>
</comment>
<dbReference type="PANTHER" id="PTHR11993">
    <property type="entry name" value="NADH-UBIQUINONE OXIDOREDUCTASE 49 KDA SUBUNIT"/>
    <property type="match status" value="1"/>
</dbReference>
<dbReference type="GO" id="GO:0016651">
    <property type="term" value="F:oxidoreductase activity, acting on NAD(P)H"/>
    <property type="evidence" value="ECO:0007669"/>
    <property type="project" value="InterPro"/>
</dbReference>
<evidence type="ECO:0000313" key="7">
    <source>
        <dbReference type="EMBL" id="OMJ15049.1"/>
    </source>
</evidence>
<dbReference type="GO" id="GO:0048038">
    <property type="term" value="F:quinone binding"/>
    <property type="evidence" value="ECO:0007669"/>
    <property type="project" value="InterPro"/>
</dbReference>
<dbReference type="EMBL" id="LSSN01002798">
    <property type="protein sequence ID" value="OMJ15049.1"/>
    <property type="molecule type" value="Genomic_DNA"/>
</dbReference>
<dbReference type="AlphaFoldDB" id="A0A1R1XK89"/>
<organism evidence="7 8">
    <name type="scientific">Smittium culicis</name>
    <dbReference type="NCBI Taxonomy" id="133412"/>
    <lineage>
        <taxon>Eukaryota</taxon>
        <taxon>Fungi</taxon>
        <taxon>Fungi incertae sedis</taxon>
        <taxon>Zoopagomycota</taxon>
        <taxon>Kickxellomycotina</taxon>
        <taxon>Harpellomycetes</taxon>
        <taxon>Harpellales</taxon>
        <taxon>Legeriomycetaceae</taxon>
        <taxon>Smittium</taxon>
    </lineage>
</organism>
<evidence type="ECO:0000313" key="8">
    <source>
        <dbReference type="Proteomes" id="UP000187283"/>
    </source>
</evidence>
<evidence type="ECO:0000256" key="2">
    <source>
        <dbReference type="ARBA" id="ARBA00022448"/>
    </source>
</evidence>
<dbReference type="InterPro" id="IPR001135">
    <property type="entry name" value="NADH_Q_OxRdtase_suD"/>
</dbReference>
<feature type="domain" description="NADH-quinone oxidoreductase subunit D" evidence="6">
    <location>
        <begin position="210"/>
        <end position="480"/>
    </location>
</feature>
<dbReference type="FunFam" id="1.10.645.10:FF:000005">
    <property type="entry name" value="NADH-quinone oxidoreductase subunit D"/>
    <property type="match status" value="1"/>
</dbReference>
<comment type="caution">
    <text evidence="7">The sequence shown here is derived from an EMBL/GenBank/DDBJ whole genome shotgun (WGS) entry which is preliminary data.</text>
</comment>
<dbReference type="Gene3D" id="1.10.645.10">
    <property type="entry name" value="Cytochrome-c3 Hydrogenase, chain B"/>
    <property type="match status" value="1"/>
</dbReference>
<dbReference type="GO" id="GO:0051287">
    <property type="term" value="F:NAD binding"/>
    <property type="evidence" value="ECO:0007669"/>
    <property type="project" value="InterPro"/>
</dbReference>
<reference evidence="7 8" key="1">
    <citation type="submission" date="2017-01" db="EMBL/GenBank/DDBJ databases">
        <authorList>
            <person name="Mah S.A."/>
            <person name="Swanson W.J."/>
            <person name="Moy G.W."/>
            <person name="Vacquier V.D."/>
        </authorList>
    </citation>
    <scope>NUCLEOTIDE SEQUENCE [LARGE SCALE GENOMIC DNA]</scope>
    <source>
        <strain evidence="7 8">GSMNP</strain>
    </source>
</reference>
<keyword evidence="4 5" id="KW-0520">NAD</keyword>
<dbReference type="NCBIfam" id="TIGR01962">
    <property type="entry name" value="NuoD"/>
    <property type="match status" value="1"/>
</dbReference>
<dbReference type="InterPro" id="IPR014029">
    <property type="entry name" value="NADH_UbQ_OxRdtase_49kDa_CS"/>
</dbReference>
<keyword evidence="7" id="KW-0830">Ubiquinone</keyword>
<keyword evidence="3 5" id="KW-1278">Translocase</keyword>
<evidence type="ECO:0000259" key="6">
    <source>
        <dbReference type="Pfam" id="PF00346"/>
    </source>
</evidence>
<dbReference type="GO" id="GO:0006120">
    <property type="term" value="P:mitochondrial electron transport, NADH to ubiquinone"/>
    <property type="evidence" value="ECO:0007669"/>
    <property type="project" value="TreeGrafter"/>
</dbReference>
<sequence length="480" mass="54245">MFRASALGRKLAGSSLAPSKSFLKPLTSNHFKFPSNSNSAFALLSSKRSYATKLDNLELNQTNVYAQRATPLNSLPDIYAGIESESPKKDVQTIKPFTLNFGPQHPAAHGVLRLIIELDGEIITHTDPHVGLLHRGTEKLMEYKTYLQALPYMDRLDYCSIMTNEEVYSLAVEKLLNIDIPLRAKYIRVLFAEITRILNHLMSVGAHVMDLGGFTPFVYFCEEREKCLEFYERVSGARFHAAYVRPGGVALDIPRGLMEDIYQFANQFPDRLNEVEEMVTANRIWMNRTIGVGKLTIQQALDWGFSGPIIRGSGLKWDIRKSQPYEVYDRLDFDIPVGTRGDCYDRYLVRFEEMRQSVRIIKQCLDQMPPGPIKVDDWKIAPPPRAAMKTQMEAVIHHFKLYSEGYSVPPGETYTTIEAPKGEMGIYMVSDGSSKPYKCHIRAPGFYHLGGLHVMTEDSLIADLVAIVSTADLVFGEVDR</sequence>
<accession>A0A1R1XK89</accession>
<proteinExistence type="inferred from homology"/>
<protein>
    <submittedName>
        <fullName evidence="7">NADH-ubiquinone oxidoreductase 49 kDa subunit</fullName>
    </submittedName>
</protein>
<dbReference type="NCBIfam" id="NF004739">
    <property type="entry name" value="PRK06075.1"/>
    <property type="match status" value="1"/>
</dbReference>
<dbReference type="Proteomes" id="UP000187283">
    <property type="component" value="Unassembled WGS sequence"/>
</dbReference>
<name>A0A1R1XK89_9FUNG</name>
<keyword evidence="8" id="KW-1185">Reference proteome</keyword>
<dbReference type="PROSITE" id="PS00535">
    <property type="entry name" value="COMPLEX1_49K"/>
    <property type="match status" value="1"/>
</dbReference>
<dbReference type="PANTHER" id="PTHR11993:SF10">
    <property type="entry name" value="NADH DEHYDROGENASE [UBIQUINONE] IRON-SULFUR PROTEIN 2, MITOCHONDRIAL"/>
    <property type="match status" value="1"/>
</dbReference>
<evidence type="ECO:0000256" key="4">
    <source>
        <dbReference type="ARBA" id="ARBA00023027"/>
    </source>
</evidence>